<name>A0A840G0M2_9BURK</name>
<proteinExistence type="predicted"/>
<comment type="caution">
    <text evidence="2">The sequence shown here is derived from an EMBL/GenBank/DDBJ whole genome shotgun (WGS) entry which is preliminary data.</text>
</comment>
<accession>A0A840G0M2</accession>
<gene>
    <name evidence="2" type="ORF">GGD71_006838</name>
</gene>
<sequence length="445" mass="47882">MPLDPSIILQAGRDIVPLKDPSEIADEQSARQLRQIQLQLAQQGMADDQAYRSVLRSGAQGADQIAALQRAGLGKQSMEAARFQTEQQKAQAERGKVAAEAMKNGAAMILSNPTEENAIRTLSDVAQQYQLPTQIVDNAKARIYSARNDPNQLRQLAQGWGADAEKVLGKFTTENLGGTLQTQRVNPLTGQLEIAASQAKTVSPDSLLSAQTSMANNSATIANSARTANMTDTRARELAVLKAQEMAQNRRSSEDSKNTANLEKKVTAFSTQLDKTNIPQFEALLGDIEAEVSKYSQRGDIPGYGATGSLPQFLLSSEGKELRQKIAQLQNLTLKDRSGAAVTNQELQRYLNEIGTGAFANDKQLLTGLAQVRRNLNAVKQNVVAGVDDATLNEYQQRGGIALQRGPAANAAPQKQAGKSNSFEAAKAADTAAMEAELRKRGVIP</sequence>
<dbReference type="EMBL" id="JACIFZ010000018">
    <property type="protein sequence ID" value="MBB4226025.1"/>
    <property type="molecule type" value="Genomic_DNA"/>
</dbReference>
<organism evidence="2 3">
    <name type="scientific">Variovorax guangxiensis</name>
    <dbReference type="NCBI Taxonomy" id="1775474"/>
    <lineage>
        <taxon>Bacteria</taxon>
        <taxon>Pseudomonadati</taxon>
        <taxon>Pseudomonadota</taxon>
        <taxon>Betaproteobacteria</taxon>
        <taxon>Burkholderiales</taxon>
        <taxon>Comamonadaceae</taxon>
        <taxon>Variovorax</taxon>
    </lineage>
</organism>
<evidence type="ECO:0000313" key="2">
    <source>
        <dbReference type="EMBL" id="MBB4226025.1"/>
    </source>
</evidence>
<evidence type="ECO:0000256" key="1">
    <source>
        <dbReference type="SAM" id="MobiDB-lite"/>
    </source>
</evidence>
<dbReference type="RefSeq" id="WP_184642710.1">
    <property type="nucleotide sequence ID" value="NZ_JACIFZ010000018.1"/>
</dbReference>
<dbReference type="Proteomes" id="UP000524450">
    <property type="component" value="Unassembled WGS sequence"/>
</dbReference>
<reference evidence="2 3" key="1">
    <citation type="submission" date="2020-08" db="EMBL/GenBank/DDBJ databases">
        <title>Genomic Encyclopedia of Type Strains, Phase IV (KMG-V): Genome sequencing to study the core and pangenomes of soil and plant-associated prokaryotes.</title>
        <authorList>
            <person name="Whitman W."/>
        </authorList>
    </citation>
    <scope>NUCLEOTIDE SEQUENCE [LARGE SCALE GENOMIC DNA]</scope>
    <source>
        <strain evidence="2 3">34/80</strain>
    </source>
</reference>
<evidence type="ECO:0000313" key="3">
    <source>
        <dbReference type="Proteomes" id="UP000524450"/>
    </source>
</evidence>
<dbReference type="AlphaFoldDB" id="A0A840G0M2"/>
<feature type="region of interest" description="Disordered" evidence="1">
    <location>
        <begin position="406"/>
        <end position="426"/>
    </location>
</feature>
<protein>
    <submittedName>
        <fullName evidence="2">Uncharacterized protein</fullName>
    </submittedName>
</protein>